<evidence type="ECO:0000256" key="2">
    <source>
        <dbReference type="ARBA" id="ARBA00009236"/>
    </source>
</evidence>
<dbReference type="SUPFAM" id="SSF53383">
    <property type="entry name" value="PLP-dependent transferases"/>
    <property type="match status" value="1"/>
</dbReference>
<dbReference type="AlphaFoldDB" id="A0A511D7N8"/>
<comment type="caution">
    <text evidence="14">The sequence shown here is derived from an EMBL/GenBank/DDBJ whole genome shotgun (WGS) entry which is preliminary data.</text>
</comment>
<protein>
    <recommendedName>
        <fullName evidence="8">Tritium exchange subunit</fullName>
    </recommendedName>
</protein>
<feature type="binding site" evidence="9">
    <location>
        <position position="313"/>
    </location>
    <ligand>
        <name>substrate</name>
    </ligand>
</feature>
<organism evidence="14 15">
    <name type="scientific">Pseudonocardia asaccharolytica DSM 44247 = NBRC 16224</name>
    <dbReference type="NCBI Taxonomy" id="1123024"/>
    <lineage>
        <taxon>Bacteria</taxon>
        <taxon>Bacillati</taxon>
        <taxon>Actinomycetota</taxon>
        <taxon>Actinomycetes</taxon>
        <taxon>Pseudonocardiales</taxon>
        <taxon>Pseudonocardiaceae</taxon>
        <taxon>Pseudonocardia</taxon>
    </lineage>
</organism>
<evidence type="ECO:0000256" key="7">
    <source>
        <dbReference type="ARBA" id="ARBA00054899"/>
    </source>
</evidence>
<dbReference type="Gene3D" id="3.40.640.10">
    <property type="entry name" value="Type I PLP-dependent aspartate aminotransferase-like (Major domain)"/>
    <property type="match status" value="1"/>
</dbReference>
<proteinExistence type="inferred from homology"/>
<dbReference type="PANTHER" id="PTHR21152">
    <property type="entry name" value="AMINOTRANSFERASE CLASS V"/>
    <property type="match status" value="1"/>
</dbReference>
<comment type="function">
    <text evidence="7">Soluble hydrogenase catalyzes both production and consumption of hydrogen from suitable artificial electron donors or acceptors. This subunit catalyzes the tritium-exchange activity.</text>
</comment>
<evidence type="ECO:0000259" key="13">
    <source>
        <dbReference type="Pfam" id="PF00266"/>
    </source>
</evidence>
<reference evidence="14 15" key="1">
    <citation type="submission" date="2019-07" db="EMBL/GenBank/DDBJ databases">
        <title>Whole genome shotgun sequence of Pseudonocardia asaccharolytica NBRC 16224.</title>
        <authorList>
            <person name="Hosoyama A."/>
            <person name="Uohara A."/>
            <person name="Ohji S."/>
            <person name="Ichikawa N."/>
        </authorList>
    </citation>
    <scope>NUCLEOTIDE SEQUENCE [LARGE SCALE GENOMIC DNA]</scope>
    <source>
        <strain evidence="14 15">NBRC 16224</strain>
    </source>
</reference>
<feature type="modified residue" description="N6-(pyridoxal phosphate)lysine" evidence="10">
    <location>
        <position position="168"/>
    </location>
</feature>
<evidence type="ECO:0000256" key="4">
    <source>
        <dbReference type="ARBA" id="ARBA00022576"/>
    </source>
</evidence>
<comment type="subunit">
    <text evidence="3">Heterodimer of a large and a small subunit.</text>
</comment>
<evidence type="ECO:0000256" key="11">
    <source>
        <dbReference type="RuleBase" id="RU004075"/>
    </source>
</evidence>
<dbReference type="InterPro" id="IPR020578">
    <property type="entry name" value="Aminotrans_V_PyrdxlP_BS"/>
</dbReference>
<dbReference type="PIRSF" id="PIRSF000524">
    <property type="entry name" value="SPT"/>
    <property type="match status" value="1"/>
</dbReference>
<evidence type="ECO:0000256" key="6">
    <source>
        <dbReference type="ARBA" id="ARBA00022898"/>
    </source>
</evidence>
<feature type="domain" description="Aminotransferase class V" evidence="13">
    <location>
        <begin position="35"/>
        <end position="259"/>
    </location>
</feature>
<dbReference type="GO" id="GO:0008453">
    <property type="term" value="F:alanine-glyoxylate transaminase activity"/>
    <property type="evidence" value="ECO:0007669"/>
    <property type="project" value="TreeGrafter"/>
</dbReference>
<evidence type="ECO:0000256" key="1">
    <source>
        <dbReference type="ARBA" id="ARBA00001933"/>
    </source>
</evidence>
<dbReference type="InterPro" id="IPR015422">
    <property type="entry name" value="PyrdxlP-dep_Trfase_small"/>
</dbReference>
<dbReference type="GO" id="GO:0004760">
    <property type="term" value="F:L-serine-pyruvate transaminase activity"/>
    <property type="evidence" value="ECO:0007669"/>
    <property type="project" value="TreeGrafter"/>
</dbReference>
<dbReference type="STRING" id="1123024.GCA_000423625_03091"/>
<keyword evidence="4 14" id="KW-0032">Aminotransferase</keyword>
<evidence type="ECO:0000256" key="10">
    <source>
        <dbReference type="PIRSR" id="PIRSR000524-50"/>
    </source>
</evidence>
<evidence type="ECO:0000256" key="5">
    <source>
        <dbReference type="ARBA" id="ARBA00022679"/>
    </source>
</evidence>
<evidence type="ECO:0000313" key="15">
    <source>
        <dbReference type="Proteomes" id="UP000321328"/>
    </source>
</evidence>
<comment type="cofactor">
    <cofactor evidence="1 10 12">
        <name>pyridoxal 5'-phosphate</name>
        <dbReference type="ChEBI" id="CHEBI:597326"/>
    </cofactor>
</comment>
<keyword evidence="6 10" id="KW-0663">Pyridoxal phosphate</keyword>
<keyword evidence="15" id="KW-1185">Reference proteome</keyword>
<evidence type="ECO:0000256" key="8">
    <source>
        <dbReference type="ARBA" id="ARBA00079151"/>
    </source>
</evidence>
<dbReference type="FunFam" id="3.40.640.10:FF:000054">
    <property type="entry name" value="Serine--glyoxylate aminotransferase"/>
    <property type="match status" value="1"/>
</dbReference>
<evidence type="ECO:0000256" key="3">
    <source>
        <dbReference type="ARBA" id="ARBA00011771"/>
    </source>
</evidence>
<dbReference type="InterPro" id="IPR024169">
    <property type="entry name" value="SP_NH2Trfase/AEP_transaminase"/>
</dbReference>
<dbReference type="GO" id="GO:0019265">
    <property type="term" value="P:glycine biosynthetic process, by transamination of glyoxylate"/>
    <property type="evidence" value="ECO:0007669"/>
    <property type="project" value="TreeGrafter"/>
</dbReference>
<dbReference type="Pfam" id="PF00266">
    <property type="entry name" value="Aminotran_5"/>
    <property type="match status" value="1"/>
</dbReference>
<dbReference type="FunFam" id="3.90.1150.10:FF:000031">
    <property type="entry name" value="Serine--glyoxylate aminotransferase"/>
    <property type="match status" value="1"/>
</dbReference>
<dbReference type="PROSITE" id="PS00595">
    <property type="entry name" value="AA_TRANSFER_CLASS_5"/>
    <property type="match status" value="1"/>
</dbReference>
<evidence type="ECO:0000256" key="9">
    <source>
        <dbReference type="PIRSR" id="PIRSR000524-1"/>
    </source>
</evidence>
<evidence type="ECO:0000256" key="12">
    <source>
        <dbReference type="RuleBase" id="RU004504"/>
    </source>
</evidence>
<dbReference type="InterPro" id="IPR015421">
    <property type="entry name" value="PyrdxlP-dep_Trfase_major"/>
</dbReference>
<accession>A0A511D7N8</accession>
<dbReference type="EMBL" id="BJVI01000096">
    <property type="protein sequence ID" value="GEL20821.1"/>
    <property type="molecule type" value="Genomic_DNA"/>
</dbReference>
<dbReference type="Gene3D" id="3.90.1150.10">
    <property type="entry name" value="Aspartate Aminotransferase, domain 1"/>
    <property type="match status" value="1"/>
</dbReference>
<comment type="similarity">
    <text evidence="2 11">Belongs to the class-V pyridoxal-phosphate-dependent aminotransferase family.</text>
</comment>
<dbReference type="PANTHER" id="PTHR21152:SF24">
    <property type="entry name" value="ALANINE--GLYOXYLATE AMINOTRANSFERASE 1"/>
    <property type="match status" value="1"/>
</dbReference>
<dbReference type="InterPro" id="IPR000192">
    <property type="entry name" value="Aminotrans_V_dom"/>
</dbReference>
<gene>
    <name evidence="14" type="ORF">PA7_46580</name>
</gene>
<dbReference type="Proteomes" id="UP000321328">
    <property type="component" value="Unassembled WGS sequence"/>
</dbReference>
<name>A0A511D7N8_9PSEU</name>
<sequence>MQDHRAPDFPELTLPLFASLKKIFKTETGRVFLYPASGTGAWEAAISNTLNRGDRVLMSRFGQFSHLWVDMAERLGLDVICVDVEWGTGVPVEAYRHHLEDDPTIKAVFATHNETATGVTSDIAAVRQAMDAAGSDAMLYVDGVSSIGSIEFKQDEWGVDLAVSGSQKGLMAPPGLAVLGVSQKALAAAESATMERCYFDFADMIASNDVGYFPYTPPIPLLHGLRASVDMLFVEGLSNVFERHFRLAEGVRRGVHALGLSLCATAPYWYSDTVSAVRVPDGVDGAEVCRIGYHRYRTSFGGGLNKVAGKVFRIGHLGHLNEVSCLAALASAEMALADAGAGIELGAGVAAAQAYYRQALTDRQDLADLDLLASAAPR</sequence>
<dbReference type="InterPro" id="IPR015424">
    <property type="entry name" value="PyrdxlP-dep_Trfase"/>
</dbReference>
<evidence type="ECO:0000313" key="14">
    <source>
        <dbReference type="EMBL" id="GEL20821.1"/>
    </source>
</evidence>
<keyword evidence="5 14" id="KW-0808">Transferase</keyword>